<evidence type="ECO:0000313" key="4">
    <source>
        <dbReference type="Proteomes" id="UP000037035"/>
    </source>
</evidence>
<evidence type="ECO:0000256" key="1">
    <source>
        <dbReference type="SAM" id="MobiDB-lite"/>
    </source>
</evidence>
<organism evidence="3 4">
    <name type="scientific">Puccinia sorghi</name>
    <dbReference type="NCBI Taxonomy" id="27349"/>
    <lineage>
        <taxon>Eukaryota</taxon>
        <taxon>Fungi</taxon>
        <taxon>Dikarya</taxon>
        <taxon>Basidiomycota</taxon>
        <taxon>Pucciniomycotina</taxon>
        <taxon>Pucciniomycetes</taxon>
        <taxon>Pucciniales</taxon>
        <taxon>Pucciniaceae</taxon>
        <taxon>Puccinia</taxon>
    </lineage>
</organism>
<keyword evidence="2" id="KW-0812">Transmembrane</keyword>
<dbReference type="VEuPathDB" id="FungiDB:VP01_136g1"/>
<feature type="compositionally biased region" description="Basic and acidic residues" evidence="1">
    <location>
        <begin position="371"/>
        <end position="390"/>
    </location>
</feature>
<feature type="transmembrane region" description="Helical" evidence="2">
    <location>
        <begin position="500"/>
        <end position="520"/>
    </location>
</feature>
<feature type="transmembrane region" description="Helical" evidence="2">
    <location>
        <begin position="613"/>
        <end position="630"/>
    </location>
</feature>
<name>A0A0L6VNJ4_9BASI</name>
<proteinExistence type="predicted"/>
<reference evidence="3 4" key="1">
    <citation type="submission" date="2015-08" db="EMBL/GenBank/DDBJ databases">
        <title>Next Generation Sequencing and Analysis of the Genome of Puccinia sorghi L Schw, the Causal Agent of Maize Common Rust.</title>
        <authorList>
            <person name="Rochi L."/>
            <person name="Burguener G."/>
            <person name="Darino M."/>
            <person name="Turjanski A."/>
            <person name="Kreff E."/>
            <person name="Dieguez M.J."/>
            <person name="Sacco F."/>
        </authorList>
    </citation>
    <scope>NUCLEOTIDE SEQUENCE [LARGE SCALE GENOMIC DNA]</scope>
    <source>
        <strain evidence="3 4">RO10H11247</strain>
    </source>
</reference>
<comment type="caution">
    <text evidence="3">The sequence shown here is derived from an EMBL/GenBank/DDBJ whole genome shotgun (WGS) entry which is preliminary data.</text>
</comment>
<dbReference type="Proteomes" id="UP000037035">
    <property type="component" value="Unassembled WGS sequence"/>
</dbReference>
<dbReference type="AlphaFoldDB" id="A0A0L6VNJ4"/>
<dbReference type="EMBL" id="LAVV01004110">
    <property type="protein sequence ID" value="KNZ61690.1"/>
    <property type="molecule type" value="Genomic_DNA"/>
</dbReference>
<protein>
    <submittedName>
        <fullName evidence="3">Uncharacterized protein</fullName>
    </submittedName>
</protein>
<keyword evidence="2" id="KW-0472">Membrane</keyword>
<feature type="region of interest" description="Disordered" evidence="1">
    <location>
        <begin position="83"/>
        <end position="105"/>
    </location>
</feature>
<keyword evidence="4" id="KW-1185">Reference proteome</keyword>
<sequence length="845" mass="97768">MVGWIFQPVDSITCRVRSSDYPTCNLLGHFLTRKNYSISVALYRNPPQPTIPTNKRIVKWAPNSSPKNQRSSLSPVQVAIGQETELSRGKRKKEKEENSIKTSMLNRSSKQAMQRRFSCKLLKQSVGNYQAGWVPVKVGKIDVYINIHWDWDWVICVDYFNSYKGLSFFFTSRFLNSWLEKWFYHSHSSNHLFFSSKKSSSSISVTYFIFQTNSIELKLIYIYIYICVFSARRCSHFKLRSSCNQAGLDSLSFFIFFSPDIKIFFFRILVGELVSERGAGGAGFLARVVQRGPRKVRGVMIEILRTTSQCWQFWSKKLDLKKLLILNASFHTQGADLSDRNRDRYWGQEMELGNLEVQGTGTGVGNWTGMENRDRKREQEQESTGDRKGTGTGKVEKNVIILNFFYVWYHCFKILSLTHKFYPLAPFFILLWFLIWNLLKLLLAFLLCLNGEISSFYFLLSLIRFFFHSFCTLTFLNWIIHPKLVIILLEGSDFPAFHFFLDPLLIPATFLLSFLVVEFLPKHQPEASNNIMIVFCGASPIKFFLLVNKMDGSSTMLVILLQNQGLKKKINCMLGYILKKVTEPPLNPSIFNLNLTQLLENHNRSSRNPESQLILIISFPIFFPLVFIFFNQNKPTSFQLQDPWKNTLLSYPEEAIVSNLFYSLLLNKKQNNIFLQNILFSFSPFIYICISSLGIQLYLTNQYMRVGDVDEMSMWERSTSTRNLKKVLLMRIYLLMKGVKVNDESEKWSSGTGDQGLQQILFQEVVRETLVRYYEVGDSIYKGASTVHSHKAVFELILNIHQVMISQPSGHADHLHTYGSVYEGMCLRSFDVSMQKKKKCSTACS</sequence>
<feature type="transmembrane region" description="Helical" evidence="2">
    <location>
        <begin position="421"/>
        <end position="449"/>
    </location>
</feature>
<evidence type="ECO:0000313" key="3">
    <source>
        <dbReference type="EMBL" id="KNZ61690.1"/>
    </source>
</evidence>
<keyword evidence="2" id="KW-1133">Transmembrane helix</keyword>
<accession>A0A0L6VNJ4</accession>
<gene>
    <name evidence="3" type="ORF">VP01_136g1</name>
</gene>
<feature type="transmembrane region" description="Helical" evidence="2">
    <location>
        <begin position="678"/>
        <end position="699"/>
    </location>
</feature>
<feature type="transmembrane region" description="Helical" evidence="2">
    <location>
        <begin position="456"/>
        <end position="480"/>
    </location>
</feature>
<feature type="region of interest" description="Disordered" evidence="1">
    <location>
        <begin position="366"/>
        <end position="390"/>
    </location>
</feature>
<evidence type="ECO:0000256" key="2">
    <source>
        <dbReference type="SAM" id="Phobius"/>
    </source>
</evidence>